<comment type="similarity">
    <text evidence="1">Belongs to the glycosyl hydrolase 57 family.</text>
</comment>
<evidence type="ECO:0000256" key="1">
    <source>
        <dbReference type="ARBA" id="ARBA00006821"/>
    </source>
</evidence>
<dbReference type="Pfam" id="PF03065">
    <property type="entry name" value="Glyco_hydro_57"/>
    <property type="match status" value="1"/>
</dbReference>
<dbReference type="InterPro" id="IPR011330">
    <property type="entry name" value="Glyco_hydro/deAcase_b/a-brl"/>
</dbReference>
<feature type="domain" description="Alpha-amylase/4-alpha-glucanotransferase central" evidence="4">
    <location>
        <begin position="303"/>
        <end position="375"/>
    </location>
</feature>
<evidence type="ECO:0000259" key="4">
    <source>
        <dbReference type="Pfam" id="PF09094"/>
    </source>
</evidence>
<reference evidence="6 7" key="1">
    <citation type="submission" date="2017-09" db="EMBL/GenBank/DDBJ databases">
        <title>Genomics of the genus Arcobacter.</title>
        <authorList>
            <person name="Perez-Cataluna A."/>
            <person name="Figueras M.J."/>
            <person name="Salas-Masso N."/>
        </authorList>
    </citation>
    <scope>NUCLEOTIDE SEQUENCE [LARGE SCALE GENOMIC DNA]</scope>
    <source>
        <strain evidence="6 7">F156-34</strain>
    </source>
</reference>
<gene>
    <name evidence="6" type="ORF">CP965_06540</name>
</gene>
<dbReference type="EMBL" id="NXIE01000002">
    <property type="protein sequence ID" value="RXK13455.1"/>
    <property type="molecule type" value="Genomic_DNA"/>
</dbReference>
<protein>
    <submittedName>
        <fullName evidence="6">4-alpha-glucanotransferase</fullName>
    </submittedName>
</protein>
<dbReference type="Pfam" id="PF09094">
    <property type="entry name" value="AmyA-A_glucT_m"/>
    <property type="match status" value="1"/>
</dbReference>
<dbReference type="InterPro" id="IPR052046">
    <property type="entry name" value="GH57_Enzymes"/>
</dbReference>
<evidence type="ECO:0000313" key="7">
    <source>
        <dbReference type="Proteomes" id="UP000289718"/>
    </source>
</evidence>
<dbReference type="SUPFAM" id="SSF74650">
    <property type="entry name" value="Galactose mutarotase-like"/>
    <property type="match status" value="1"/>
</dbReference>
<keyword evidence="2" id="KW-0119">Carbohydrate metabolism</keyword>
<dbReference type="Pfam" id="PF09095">
    <property type="entry name" value="AmyA-gluTrfs_C"/>
    <property type="match status" value="1"/>
</dbReference>
<accession>A0A4Q1B3Q9</accession>
<evidence type="ECO:0000259" key="3">
    <source>
        <dbReference type="Pfam" id="PF03065"/>
    </source>
</evidence>
<dbReference type="GO" id="GO:0005975">
    <property type="term" value="P:carbohydrate metabolic process"/>
    <property type="evidence" value="ECO:0007669"/>
    <property type="project" value="InterPro"/>
</dbReference>
<dbReference type="SUPFAM" id="SSF88688">
    <property type="entry name" value="Families 57/38 glycoside transferase middle domain"/>
    <property type="match status" value="1"/>
</dbReference>
<dbReference type="InterPro" id="IPR015178">
    <property type="entry name" value="A-amylase/a-glucTrfase_central"/>
</dbReference>
<sequence length="665" mass="78748">MKTELLFGVHCHQPVDNFDKVVYEIIEKSYKPFFTTLKQFPEFKCSVHFSGWLLEFIKTNDKELFDLLKSLTKQLEFFTGGFYEPILASIPSFDRIEQINMLSDYIEENFKQRPRGLWLTERIWDDSIIDDLKKCNIDYVMVDDYHLIASGFDKSNLKGYFLTENSNDKIALFPINKDLRYMIPFSNIDNTMNKLNSFSNEKGKNAAIIFDDGEKFGVWPKTHERVYEKQWLEKFFKSCIEDDNINISTFCEFYDNNKAISLSYLPTVSYHEMGEWSVLPNISDDYYDLLSRNMHQEYLIRGGIWKNFFLKYNESNWIHKRVLQLSKEENQTEEFKNLLFKAQCNDVLWHGVFGGIYLPNLRDNAYKYIIQCENLLNKENSCTKYDINIDSINEYKYYTKNLIVIIDPKLAGQIVELDLKEKLFNYQNTLTRYSEPYHKKIEKKDSLEEVEITTEDEIDNIHTNTLSTSEDVEFYKDWYLKKSAIDHICDNSLNLEKFKTCTFKEYADFANQEFEVLKQNNNSLSLKRIGGVYKEEKFETTLQKEFDFLKNEISSNIKITTECNESLKYLLEWNLHFQVYDIVTINGHNVNEELKLENSQLTIIDQSLNRTIFFQFDQCVDIYMYPVKSVSQSEIGVDYTIQGLCFSFSLEFKSILDLKYSVTIK</sequence>
<organism evidence="6 7">
    <name type="scientific">Halarcobacter mediterraneus</name>
    <dbReference type="NCBI Taxonomy" id="2023153"/>
    <lineage>
        <taxon>Bacteria</taxon>
        <taxon>Pseudomonadati</taxon>
        <taxon>Campylobacterota</taxon>
        <taxon>Epsilonproteobacteria</taxon>
        <taxon>Campylobacterales</taxon>
        <taxon>Arcobacteraceae</taxon>
        <taxon>Halarcobacter</taxon>
    </lineage>
</organism>
<dbReference type="Proteomes" id="UP000289718">
    <property type="component" value="Unassembled WGS sequence"/>
</dbReference>
<comment type="caution">
    <text evidence="6">The sequence shown here is derived from an EMBL/GenBank/DDBJ whole genome shotgun (WGS) entry which is preliminary data.</text>
</comment>
<evidence type="ECO:0000256" key="2">
    <source>
        <dbReference type="ARBA" id="ARBA00023277"/>
    </source>
</evidence>
<feature type="domain" description="Glycoside hydrolase family 57 N-terminal" evidence="3">
    <location>
        <begin position="26"/>
        <end position="260"/>
    </location>
</feature>
<keyword evidence="7" id="KW-1185">Reference proteome</keyword>
<dbReference type="Gene3D" id="2.70.98.10">
    <property type="match status" value="1"/>
</dbReference>
<dbReference type="AlphaFoldDB" id="A0A4Q1B3Q9"/>
<dbReference type="RefSeq" id="WP_129061277.1">
    <property type="nucleotide sequence ID" value="NZ_NXIE01000002.1"/>
</dbReference>
<feature type="domain" description="Alpha-amylase/4-alpha-glucanotransferase C-terminal" evidence="5">
    <location>
        <begin position="386"/>
        <end position="661"/>
    </location>
</feature>
<dbReference type="SUPFAM" id="SSF88713">
    <property type="entry name" value="Glycoside hydrolase/deacetylase"/>
    <property type="match status" value="1"/>
</dbReference>
<proteinExistence type="inferred from homology"/>
<dbReference type="CDD" id="cd10793">
    <property type="entry name" value="GH57N_TLGT_like"/>
    <property type="match status" value="1"/>
</dbReference>
<dbReference type="OrthoDB" id="8476at2"/>
<dbReference type="InterPro" id="IPR015179">
    <property type="entry name" value="A-amylase/a-glucTrfase_C"/>
</dbReference>
<dbReference type="GO" id="GO:0030246">
    <property type="term" value="F:carbohydrate binding"/>
    <property type="evidence" value="ECO:0007669"/>
    <property type="project" value="InterPro"/>
</dbReference>
<dbReference type="InterPro" id="IPR014718">
    <property type="entry name" value="GH-type_carb-bd"/>
</dbReference>
<dbReference type="InterPro" id="IPR028995">
    <property type="entry name" value="Glyco_hydro_57/38_cen_sf"/>
</dbReference>
<dbReference type="InterPro" id="IPR004300">
    <property type="entry name" value="Glyco_hydro_57_N"/>
</dbReference>
<dbReference type="PANTHER" id="PTHR36306:SF1">
    <property type="entry name" value="ALPHA-AMYLASE-RELATED"/>
    <property type="match status" value="1"/>
</dbReference>
<dbReference type="GO" id="GO:0016740">
    <property type="term" value="F:transferase activity"/>
    <property type="evidence" value="ECO:0007669"/>
    <property type="project" value="UniProtKB-KW"/>
</dbReference>
<dbReference type="PANTHER" id="PTHR36306">
    <property type="entry name" value="ALPHA-AMYLASE-RELATED-RELATED"/>
    <property type="match status" value="1"/>
</dbReference>
<name>A0A4Q1B3Q9_9BACT</name>
<dbReference type="InterPro" id="IPR011013">
    <property type="entry name" value="Gal_mutarotase_sf_dom"/>
</dbReference>
<evidence type="ECO:0000259" key="5">
    <source>
        <dbReference type="Pfam" id="PF09095"/>
    </source>
</evidence>
<keyword evidence="6" id="KW-0808">Transferase</keyword>
<dbReference type="Gene3D" id="3.20.110.20">
    <property type="match status" value="1"/>
</dbReference>
<evidence type="ECO:0000313" key="6">
    <source>
        <dbReference type="EMBL" id="RXK13455.1"/>
    </source>
</evidence>